<evidence type="ECO:0000256" key="6">
    <source>
        <dbReference type="SAM" id="Coils"/>
    </source>
</evidence>
<feature type="compositionally biased region" description="Basic residues" evidence="7">
    <location>
        <begin position="1"/>
        <end position="16"/>
    </location>
</feature>
<feature type="compositionally biased region" description="Acidic residues" evidence="7">
    <location>
        <begin position="157"/>
        <end position="194"/>
    </location>
</feature>
<keyword evidence="5" id="KW-0690">Ribosome biogenesis</keyword>
<evidence type="ECO:0000256" key="2">
    <source>
        <dbReference type="ARBA" id="ARBA00007797"/>
    </source>
</evidence>
<comment type="subcellular location">
    <subcellularLocation>
        <location evidence="1 5">Nucleus</location>
        <location evidence="1 5">Nucleolus</location>
    </subcellularLocation>
</comment>
<evidence type="ECO:0000256" key="5">
    <source>
        <dbReference type="PIRNR" id="PIRNR028977"/>
    </source>
</evidence>
<dbReference type="PANTHER" id="PTHR14428:SF5">
    <property type="entry name" value="NUCLEOLAR COMPLEX PROTEIN 3 HOMOLOG"/>
    <property type="match status" value="1"/>
</dbReference>
<feature type="domain" description="Nucleolar complex-associated protein 3 N-terminal" evidence="9">
    <location>
        <begin position="300"/>
        <end position="390"/>
    </location>
</feature>
<gene>
    <name evidence="10" type="ORF">INT45_006189</name>
</gene>
<name>A0A8H7VDC6_9FUNG</name>
<dbReference type="PANTHER" id="PTHR14428">
    <property type="entry name" value="NUCLEOLAR COMPLEX PROTEIN 3"/>
    <property type="match status" value="1"/>
</dbReference>
<dbReference type="GO" id="GO:0005730">
    <property type="term" value="C:nucleolus"/>
    <property type="evidence" value="ECO:0007669"/>
    <property type="project" value="UniProtKB-SubCell"/>
</dbReference>
<sequence>MGSAKKNTKKSTKPPNKKGTTVTTTVKAGKKKNGATKSKNPLDNIPDYVEVPNAEEDNVDISDEDLEFFAANQDFGKFLKSMDSRALTKNDKKKKTLATAEKRKQRSTQQQSIPDPTTAELTSSDEDDYNDDDLEDFNQSDLESLNEDDLPSINGGSDDDMIASDDEDEDDEEDLLGELDDEDDDDLMDLDEELEKQQPAKKKRKQEGPNESEEEMDYELKPRKVAGEWTKKDYHSRLPIKLPGGKVTQVQPDFSDEEKSDEEEQIEQVEEEEEEVDESETLVPEEPERKLTKKEYLLSKKEELARTASTIQEDPEANAGLLKKLRSVAKDDNMTVKKLALLTQLAVYKDIIPGYRIRPLTEKEEAVKVSKDVKKLREFEKTLLSNYESYIKDLDFILKDRKGQQQDPSLVLVATRCLCELLTTKTHFNFRLNLMVAVVSRMSTVNWNEVADMCCKAIISVFENDESGRTSLDAVTMITRMIKSKNYAVHENVINSFLHLRLRDELAPASSRENDDQRGKKRKKQFLNKKARKALKETKEIEKEFKEAEAVVSKEEKEKTHTETLKLLFAFYFRVLKKQSQSLLLPAVLQGLAKFAHLISVDFFDDLLNALKTVLESLDHKSSGGTAGAGTRKRLLCIITAFELLSGQGEALNYDLKSYYSELYGILYEAAFHYMVEDKPSSEHLSESEMLTRGLELMFLKKRQVPMNRMAAFIKRFSVVALNMPSKTVMNCLQLVKRLINKDRRLDALIQSEDRAASGIYMPYLQDPDLCNPFGTSLYELFLYKDHYDPAVRALAQSIQQPPESA</sequence>
<evidence type="ECO:0000256" key="4">
    <source>
        <dbReference type="ARBA" id="ARBA00023242"/>
    </source>
</evidence>
<dbReference type="AlphaFoldDB" id="A0A8H7VDC6"/>
<feature type="compositionally biased region" description="Basic and acidic residues" evidence="7">
    <location>
        <begin position="80"/>
        <end position="90"/>
    </location>
</feature>
<dbReference type="InterPro" id="IPR016024">
    <property type="entry name" value="ARM-type_fold"/>
</dbReference>
<keyword evidence="3 6" id="KW-0175">Coiled coil</keyword>
<dbReference type="GO" id="GO:0003682">
    <property type="term" value="F:chromatin binding"/>
    <property type="evidence" value="ECO:0007669"/>
    <property type="project" value="TreeGrafter"/>
</dbReference>
<feature type="compositionally biased region" description="Acidic residues" evidence="7">
    <location>
        <begin position="123"/>
        <end position="150"/>
    </location>
</feature>
<dbReference type="OrthoDB" id="10263597at2759"/>
<feature type="compositionally biased region" description="Basic and acidic residues" evidence="7">
    <location>
        <begin position="218"/>
        <end position="236"/>
    </location>
</feature>
<evidence type="ECO:0000256" key="7">
    <source>
        <dbReference type="SAM" id="MobiDB-lite"/>
    </source>
</evidence>
<evidence type="ECO:0000313" key="10">
    <source>
        <dbReference type="EMBL" id="KAG2216275.1"/>
    </source>
</evidence>
<dbReference type="SUPFAM" id="SSF48371">
    <property type="entry name" value="ARM repeat"/>
    <property type="match status" value="1"/>
</dbReference>
<dbReference type="InterPro" id="IPR016903">
    <property type="entry name" value="Nucleolar_cplx-assoc_3"/>
</dbReference>
<reference evidence="10 11" key="1">
    <citation type="submission" date="2020-12" db="EMBL/GenBank/DDBJ databases">
        <title>Metabolic potential, ecology and presence of endohyphal bacteria is reflected in genomic diversity of Mucoromycotina.</title>
        <authorList>
            <person name="Muszewska A."/>
            <person name="Okrasinska A."/>
            <person name="Steczkiewicz K."/>
            <person name="Drgas O."/>
            <person name="Orlowska M."/>
            <person name="Perlinska-Lenart U."/>
            <person name="Aleksandrzak-Piekarczyk T."/>
            <person name="Szatraj K."/>
            <person name="Zielenkiewicz U."/>
            <person name="Pilsyk S."/>
            <person name="Malc E."/>
            <person name="Mieczkowski P."/>
            <person name="Kruszewska J.S."/>
            <person name="Biernat P."/>
            <person name="Pawlowska J."/>
        </authorList>
    </citation>
    <scope>NUCLEOTIDE SEQUENCE [LARGE SCALE GENOMIC DNA]</scope>
    <source>
        <strain evidence="10 11">CBS 142.35</strain>
    </source>
</reference>
<feature type="compositionally biased region" description="Polar residues" evidence="7">
    <location>
        <begin position="107"/>
        <end position="122"/>
    </location>
</feature>
<dbReference type="Proteomes" id="UP000646827">
    <property type="component" value="Unassembled WGS sequence"/>
</dbReference>
<feature type="compositionally biased region" description="Low complexity" evidence="7">
    <location>
        <begin position="17"/>
        <end position="27"/>
    </location>
</feature>
<comment type="caution">
    <text evidence="10">The sequence shown here is derived from an EMBL/GenBank/DDBJ whole genome shotgun (WGS) entry which is preliminary data.</text>
</comment>
<evidence type="ECO:0000259" key="9">
    <source>
        <dbReference type="Pfam" id="PF07540"/>
    </source>
</evidence>
<dbReference type="Pfam" id="PF07540">
    <property type="entry name" value="NOC3p"/>
    <property type="match status" value="1"/>
</dbReference>
<evidence type="ECO:0000256" key="1">
    <source>
        <dbReference type="ARBA" id="ARBA00004604"/>
    </source>
</evidence>
<organism evidence="10 11">
    <name type="scientific">Circinella minor</name>
    <dbReference type="NCBI Taxonomy" id="1195481"/>
    <lineage>
        <taxon>Eukaryota</taxon>
        <taxon>Fungi</taxon>
        <taxon>Fungi incertae sedis</taxon>
        <taxon>Mucoromycota</taxon>
        <taxon>Mucoromycotina</taxon>
        <taxon>Mucoromycetes</taxon>
        <taxon>Mucorales</taxon>
        <taxon>Lichtheimiaceae</taxon>
        <taxon>Circinella</taxon>
    </lineage>
</organism>
<dbReference type="EMBL" id="JAEPRB010000429">
    <property type="protein sequence ID" value="KAG2216275.1"/>
    <property type="molecule type" value="Genomic_DNA"/>
</dbReference>
<comment type="function">
    <text evidence="5">Required for synthesis of 60S ribosomal subunits and the transport of pre-ribosomes from the nucleoplasm to the cytoplasm.</text>
</comment>
<feature type="domain" description="CCAAT-binding factor" evidence="8">
    <location>
        <begin position="635"/>
        <end position="796"/>
    </location>
</feature>
<dbReference type="PIRSF" id="PIRSF028977">
    <property type="entry name" value="Nucleolar_complex_p3"/>
    <property type="match status" value="1"/>
</dbReference>
<feature type="compositionally biased region" description="Acidic residues" evidence="7">
    <location>
        <begin position="254"/>
        <end position="285"/>
    </location>
</feature>
<evidence type="ECO:0000313" key="11">
    <source>
        <dbReference type="Proteomes" id="UP000646827"/>
    </source>
</evidence>
<feature type="region of interest" description="Disordered" evidence="7">
    <location>
        <begin position="1"/>
        <end position="59"/>
    </location>
</feature>
<accession>A0A8H7VDC6</accession>
<dbReference type="Pfam" id="PF03914">
    <property type="entry name" value="CBF"/>
    <property type="match status" value="1"/>
</dbReference>
<protein>
    <recommendedName>
        <fullName evidence="5">Nucleolar complex-associated protein 3</fullName>
    </recommendedName>
</protein>
<dbReference type="GO" id="GO:0006270">
    <property type="term" value="P:DNA replication initiation"/>
    <property type="evidence" value="ECO:0007669"/>
    <property type="project" value="TreeGrafter"/>
</dbReference>
<evidence type="ECO:0000256" key="3">
    <source>
        <dbReference type="ARBA" id="ARBA00023054"/>
    </source>
</evidence>
<comment type="similarity">
    <text evidence="2 5">Belongs to the CBF/MAK21 family.</text>
</comment>
<evidence type="ECO:0000259" key="8">
    <source>
        <dbReference type="Pfam" id="PF03914"/>
    </source>
</evidence>
<feature type="coiled-coil region" evidence="6">
    <location>
        <begin position="524"/>
        <end position="558"/>
    </location>
</feature>
<keyword evidence="4" id="KW-0539">Nucleus</keyword>
<dbReference type="InterPro" id="IPR011501">
    <property type="entry name" value="Noc3_N"/>
</dbReference>
<dbReference type="GO" id="GO:0042254">
    <property type="term" value="P:ribosome biogenesis"/>
    <property type="evidence" value="ECO:0007669"/>
    <property type="project" value="UniProtKB-KW"/>
</dbReference>
<proteinExistence type="inferred from homology"/>
<dbReference type="InterPro" id="IPR005612">
    <property type="entry name" value="CCAAT-binding_factor"/>
</dbReference>
<feature type="region of interest" description="Disordered" evidence="7">
    <location>
        <begin position="80"/>
        <end position="288"/>
    </location>
</feature>
<keyword evidence="11" id="KW-1185">Reference proteome</keyword>